<dbReference type="PANTHER" id="PTHR15503:SF45">
    <property type="entry name" value="RNA-DIRECTED DNA POLYMERASE HOMOLOG"/>
    <property type="match status" value="1"/>
</dbReference>
<reference evidence="2" key="1">
    <citation type="journal article" date="2020" name="Nat. Genet.">
        <title>Genomic diversifications of five Gossypium allopolyploid species and their impact on cotton improvement.</title>
        <authorList>
            <person name="Chen Z.J."/>
            <person name="Sreedasyam A."/>
            <person name="Ando A."/>
            <person name="Song Q."/>
            <person name="De Santiago L.M."/>
            <person name="Hulse-Kemp A.M."/>
            <person name="Ding M."/>
            <person name="Ye W."/>
            <person name="Kirkbride R.C."/>
            <person name="Jenkins J."/>
            <person name="Plott C."/>
            <person name="Lovell J."/>
            <person name="Lin Y.M."/>
            <person name="Vaughn R."/>
            <person name="Liu B."/>
            <person name="Simpson S."/>
            <person name="Scheffler B.E."/>
            <person name="Wen L."/>
            <person name="Saski C.A."/>
            <person name="Grover C.E."/>
            <person name="Hu G."/>
            <person name="Conover J.L."/>
            <person name="Carlson J.W."/>
            <person name="Shu S."/>
            <person name="Boston L.B."/>
            <person name="Williams M."/>
            <person name="Peterson D.G."/>
            <person name="McGee K."/>
            <person name="Jones D.C."/>
            <person name="Wendel J.F."/>
            <person name="Stelly D.M."/>
            <person name="Grimwood J."/>
            <person name="Schmutz J."/>
        </authorList>
    </citation>
    <scope>NUCLEOTIDE SEQUENCE [LARGE SCALE GENOMIC DNA]</scope>
    <source>
        <strain evidence="2">cv. TM-1</strain>
    </source>
</reference>
<dbReference type="SUPFAM" id="SSF56672">
    <property type="entry name" value="DNA/RNA polymerases"/>
    <property type="match status" value="1"/>
</dbReference>
<dbReference type="RefSeq" id="XP_016747085.1">
    <property type="nucleotide sequence ID" value="XM_016891596.1"/>
</dbReference>
<dbReference type="STRING" id="3635.A0A1U8P7I2"/>
<dbReference type="InterPro" id="IPR032567">
    <property type="entry name" value="RTL1-rel"/>
</dbReference>
<dbReference type="InterPro" id="IPR043502">
    <property type="entry name" value="DNA/RNA_pol_sf"/>
</dbReference>
<organism evidence="2 3">
    <name type="scientific">Gossypium hirsutum</name>
    <name type="common">Upland cotton</name>
    <name type="synonym">Gossypium mexicanum</name>
    <dbReference type="NCBI Taxonomy" id="3635"/>
    <lineage>
        <taxon>Eukaryota</taxon>
        <taxon>Viridiplantae</taxon>
        <taxon>Streptophyta</taxon>
        <taxon>Embryophyta</taxon>
        <taxon>Tracheophyta</taxon>
        <taxon>Spermatophyta</taxon>
        <taxon>Magnoliopsida</taxon>
        <taxon>eudicotyledons</taxon>
        <taxon>Gunneridae</taxon>
        <taxon>Pentapetalae</taxon>
        <taxon>rosids</taxon>
        <taxon>malvids</taxon>
        <taxon>Malvales</taxon>
        <taxon>Malvaceae</taxon>
        <taxon>Malvoideae</taxon>
        <taxon>Gossypium</taxon>
    </lineage>
</organism>
<feature type="compositionally biased region" description="Low complexity" evidence="1">
    <location>
        <begin position="1"/>
        <end position="12"/>
    </location>
</feature>
<dbReference type="GeneID" id="107955798"/>
<keyword evidence="2" id="KW-1185">Reference proteome</keyword>
<evidence type="ECO:0000313" key="3">
    <source>
        <dbReference type="RefSeq" id="XP_016747085.1"/>
    </source>
</evidence>
<evidence type="ECO:0000313" key="2">
    <source>
        <dbReference type="Proteomes" id="UP000818029"/>
    </source>
</evidence>
<dbReference type="PANTHER" id="PTHR15503">
    <property type="entry name" value="LDOC1 RELATED"/>
    <property type="match status" value="1"/>
</dbReference>
<sequence>MVSQRSESASRGRGSGRGGSVTRGGARRTSEVATQQSENESGDQIEVNGIQTSGTVCIISAIKASKPLYQGCAAFLTYVINSDSVESKCSKIRTICEFPDVFSEELPRLSPEREVEFVIKVYPGTDPMSIPSYRMLPTELKELKVQLQDLLDRGFIRPSTSP</sequence>
<dbReference type="Gene3D" id="3.10.10.10">
    <property type="entry name" value="HIV Type 1 Reverse Transcriptase, subunit A, domain 1"/>
    <property type="match status" value="1"/>
</dbReference>
<accession>A0A1U8P7I2</accession>
<protein>
    <submittedName>
        <fullName evidence="3">Uncharacterized protein</fullName>
    </submittedName>
</protein>
<feature type="region of interest" description="Disordered" evidence="1">
    <location>
        <begin position="1"/>
        <end position="46"/>
    </location>
</feature>
<dbReference type="Proteomes" id="UP000818029">
    <property type="component" value="Chromosome A12"/>
</dbReference>
<evidence type="ECO:0000256" key="1">
    <source>
        <dbReference type="SAM" id="MobiDB-lite"/>
    </source>
</evidence>
<feature type="compositionally biased region" description="Gly residues" evidence="1">
    <location>
        <begin position="13"/>
        <end position="22"/>
    </location>
</feature>
<proteinExistence type="predicted"/>
<dbReference type="AlphaFoldDB" id="A0A1U8P7I2"/>
<name>A0A1U8P7I2_GOSHI</name>
<reference evidence="3" key="2">
    <citation type="submission" date="2025-08" db="UniProtKB">
        <authorList>
            <consortium name="RefSeq"/>
        </authorList>
    </citation>
    <scope>IDENTIFICATION</scope>
</reference>
<gene>
    <name evidence="3" type="primary">LOC107955798</name>
</gene>
<dbReference type="KEGG" id="ghi:107955798"/>
<dbReference type="PaxDb" id="3635-A0A1U8P7I2"/>